<dbReference type="EMBL" id="JABFDB010000039">
    <property type="protein sequence ID" value="NYZ24340.1"/>
    <property type="molecule type" value="Genomic_DNA"/>
</dbReference>
<dbReference type="RefSeq" id="WP_180286112.1">
    <property type="nucleotide sequence ID" value="NZ_JABFDB010000039.1"/>
</dbReference>
<evidence type="ECO:0000256" key="1">
    <source>
        <dbReference type="ARBA" id="ARBA00022679"/>
    </source>
</evidence>
<accession>A0ABX2TKT6</accession>
<dbReference type="PANTHER" id="PTHR48207:SF4">
    <property type="entry name" value="BLL6097 PROTEIN"/>
    <property type="match status" value="1"/>
</dbReference>
<keyword evidence="1 3" id="KW-0808">Transferase</keyword>
<dbReference type="InterPro" id="IPR003673">
    <property type="entry name" value="CoA-Trfase_fam_III"/>
</dbReference>
<dbReference type="Gene3D" id="3.30.1540.10">
    <property type="entry name" value="formyl-coa transferase, domain 3"/>
    <property type="match status" value="1"/>
</dbReference>
<dbReference type="Proteomes" id="UP000584642">
    <property type="component" value="Unassembled WGS sequence"/>
</dbReference>
<dbReference type="InterPro" id="IPR044855">
    <property type="entry name" value="CoA-Trfase_III_dom3_sf"/>
</dbReference>
<keyword evidence="4" id="KW-1185">Reference proteome</keyword>
<evidence type="ECO:0000313" key="3">
    <source>
        <dbReference type="EMBL" id="NYZ24340.1"/>
    </source>
</evidence>
<dbReference type="Pfam" id="PF02515">
    <property type="entry name" value="CoA_transf_3"/>
    <property type="match status" value="1"/>
</dbReference>
<dbReference type="PANTHER" id="PTHR48207">
    <property type="entry name" value="SUCCINATE--HYDROXYMETHYLGLUTARATE COA-TRANSFERASE"/>
    <property type="match status" value="1"/>
</dbReference>
<protein>
    <submittedName>
        <fullName evidence="3">CoA transferase</fullName>
    </submittedName>
</protein>
<gene>
    <name evidence="3" type="ORF">HND93_31930</name>
</gene>
<dbReference type="GO" id="GO:0016740">
    <property type="term" value="F:transferase activity"/>
    <property type="evidence" value="ECO:0007669"/>
    <property type="project" value="UniProtKB-KW"/>
</dbReference>
<evidence type="ECO:0000313" key="4">
    <source>
        <dbReference type="Proteomes" id="UP000584642"/>
    </source>
</evidence>
<dbReference type="InterPro" id="IPR023606">
    <property type="entry name" value="CoA-Trfase_III_dom_1_sf"/>
</dbReference>
<comment type="caution">
    <text evidence="3">The sequence shown here is derived from an EMBL/GenBank/DDBJ whole genome shotgun (WGS) entry which is preliminary data.</text>
</comment>
<dbReference type="Gene3D" id="3.40.50.10540">
    <property type="entry name" value="Crotonobetainyl-coa:carnitine coa-transferase, domain 1"/>
    <property type="match status" value="1"/>
</dbReference>
<dbReference type="InterPro" id="IPR050483">
    <property type="entry name" value="CoA-transferase_III_domain"/>
</dbReference>
<organism evidence="3 4">
    <name type="scientific">Azospirillum oleiclasticum</name>
    <dbReference type="NCBI Taxonomy" id="2735135"/>
    <lineage>
        <taxon>Bacteria</taxon>
        <taxon>Pseudomonadati</taxon>
        <taxon>Pseudomonadota</taxon>
        <taxon>Alphaproteobacteria</taxon>
        <taxon>Rhodospirillales</taxon>
        <taxon>Azospirillaceae</taxon>
        <taxon>Azospirillum</taxon>
    </lineage>
</organism>
<sequence>MPGPLNGVTVIDLSTVIAGPYASRILADFGARVIKVEPPGGDIMRYPGPARSHGMGAAFLTCNQGKEGRVLDLKDPGQRARLLDMVGGADVLLHNMRAAAIGRLGLGYEQLRAVNPRLIHCAIVGYGQDGPYCDRPAYDDVIQAEAGWADLHARTGGEPRYAPTIVADKTTGLYAAAAINAALLARTSSGVGQSIEVPMFEVMASFLAVEHLAGRAFRPALGPTGYDRVLSPHRRPYRTSDGHICVMPYSGAQWRAFFTAAGRDDWASEPALASDTARAGMIGRLYQRLADCLAVHGTGHWLSLLRGLDIPCAPVNTLDELLGDEHIVAVGLFQPLDHPTEGELLGVRSPVRFSATPCESTSPAPRLWSGSDDAAGSLS</sequence>
<dbReference type="SUPFAM" id="SSF89796">
    <property type="entry name" value="CoA-transferase family III (CaiB/BaiF)"/>
    <property type="match status" value="1"/>
</dbReference>
<feature type="region of interest" description="Disordered" evidence="2">
    <location>
        <begin position="356"/>
        <end position="379"/>
    </location>
</feature>
<proteinExistence type="predicted"/>
<name>A0ABX2TKT6_9PROT</name>
<reference evidence="3 4" key="1">
    <citation type="submission" date="2020-05" db="EMBL/GenBank/DDBJ databases">
        <title>Azospirillum oleiclasticum sp. nov, a nitrogen-fixing and heavy crude oil-emulsifying bacterium isolated from the crude oil of Yumen Oilfield.</title>
        <authorList>
            <person name="Wu D."/>
            <person name="Cai M."/>
            <person name="Zhang X."/>
        </authorList>
    </citation>
    <scope>NUCLEOTIDE SEQUENCE [LARGE SCALE GENOMIC DNA]</scope>
    <source>
        <strain evidence="3 4">ROY-1-1-2</strain>
    </source>
</reference>
<evidence type="ECO:0000256" key="2">
    <source>
        <dbReference type="SAM" id="MobiDB-lite"/>
    </source>
</evidence>